<keyword evidence="8 11" id="KW-0472">Membrane</keyword>
<keyword evidence="2 11" id="KW-0148">Chlorophyll</keyword>
<comment type="subunit">
    <text evidence="11">PSII is composed of 1 copy each of membrane proteins PsbA, PsbB, PsbC, PsbD, PsbE, PsbF, PsbH, PsbI, PsbJ, PsbK, PsbL, PsbM, PsbT, PsbX, PsbY, PsbZ, Psb30/Ycf12, at least 3 peripheral proteins of the oxygen-evolving complex and a large number of cofactors. It forms dimeric complexes.</text>
</comment>
<dbReference type="GO" id="GO:0009535">
    <property type="term" value="C:chloroplast thylakoid membrane"/>
    <property type="evidence" value="ECO:0007669"/>
    <property type="project" value="UniProtKB-SubCell"/>
</dbReference>
<dbReference type="EMBL" id="KR935879">
    <property type="protein sequence ID" value="ALP13682.1"/>
    <property type="molecule type" value="mRNA"/>
</dbReference>
<feature type="transmembrane region" description="Helical" evidence="14">
    <location>
        <begin position="186"/>
        <end position="205"/>
    </location>
</feature>
<keyword evidence="4 11" id="KW-0812">Transmembrane</keyword>
<evidence type="ECO:0000256" key="11">
    <source>
        <dbReference type="HAMAP-Rule" id="MF_01496"/>
    </source>
</evidence>
<feature type="binding site" evidence="11">
    <location>
        <position position="396"/>
    </location>
    <ligand>
        <name>[CaMn4O5] cluster</name>
        <dbReference type="ChEBI" id="CHEBI:189552"/>
    </ligand>
</feature>
<evidence type="ECO:0000256" key="7">
    <source>
        <dbReference type="ARBA" id="ARBA00022991"/>
    </source>
</evidence>
<evidence type="ECO:0000256" key="13">
    <source>
        <dbReference type="SAM" id="MobiDB-lite"/>
    </source>
</evidence>
<evidence type="ECO:0000256" key="1">
    <source>
        <dbReference type="ARBA" id="ARBA00004141"/>
    </source>
</evidence>
<keyword evidence="9 11" id="KW-0464">Manganese</keyword>
<feature type="transmembrane region" description="Helical" evidence="14">
    <location>
        <begin position="78"/>
        <end position="99"/>
    </location>
</feature>
<reference evidence="15" key="1">
    <citation type="submission" date="2015-05" db="EMBL/GenBank/DDBJ databases">
        <title>The Karenia brevis plastid transcriptome reveals a 5' polyadenylation process.</title>
        <authorList>
            <person name="Cahoon A.B."/>
            <person name="Carroll H.D."/>
            <person name="Wang M.Y.-W."/>
            <person name="Newby R.J."/>
        </authorList>
    </citation>
    <scope>NUCLEOTIDE SEQUENCE</scope>
</reference>
<keyword evidence="10 11" id="KW-0604">Photosystem II</keyword>
<organism evidence="15">
    <name type="scientific">Karenia brevis</name>
    <name type="common">Red tide dinoflagellate</name>
    <name type="synonym">Gymnodinium breve</name>
    <dbReference type="NCBI Taxonomy" id="156230"/>
    <lineage>
        <taxon>Eukaryota</taxon>
        <taxon>Sar</taxon>
        <taxon>Alveolata</taxon>
        <taxon>Dinophyceae</taxon>
        <taxon>Gymnodiniales</taxon>
        <taxon>Kareniaceae</taxon>
        <taxon>Karenia</taxon>
    </lineage>
</organism>
<evidence type="ECO:0000313" key="15">
    <source>
        <dbReference type="EMBL" id="ALP13682.1"/>
    </source>
</evidence>
<accession>A0A0S2QDD1</accession>
<dbReference type="InterPro" id="IPR005869">
    <property type="entry name" value="PSII_PsbC"/>
</dbReference>
<evidence type="ECO:0000256" key="3">
    <source>
        <dbReference type="ARBA" id="ARBA00022531"/>
    </source>
</evidence>
<dbReference type="AlphaFoldDB" id="A0A0S2QDD1"/>
<evidence type="ECO:0000256" key="2">
    <source>
        <dbReference type="ARBA" id="ARBA00022494"/>
    </source>
</evidence>
<dbReference type="GO" id="GO:0016168">
    <property type="term" value="F:chlorophyll binding"/>
    <property type="evidence" value="ECO:0007669"/>
    <property type="project" value="UniProtKB-UniRule"/>
</dbReference>
<comment type="function">
    <text evidence="11 12">One of the components of the core complex of photosystem II (PSII). It binds chlorophyll and helps catalyze the primary light-induced photochemical processes of PSII. PSII is a light-driven water:plastoquinone oxidoreductase, using light energy to abstract electrons from H(2)O, generating O(2) and a proton gradient subsequently used for ATP formation.</text>
</comment>
<feature type="chain" id="PRO_5023208959" description="Photosystem II CP43 reaction center protein" evidence="11">
    <location>
        <begin position="45"/>
        <end position="502"/>
    </location>
</feature>
<evidence type="ECO:0000256" key="6">
    <source>
        <dbReference type="ARBA" id="ARBA00022989"/>
    </source>
</evidence>
<dbReference type="Gene3D" id="1.10.10.670">
    <property type="entry name" value="photosystem ii from thermosynechococcus elongatus"/>
    <property type="match status" value="1"/>
</dbReference>
<dbReference type="SUPFAM" id="SSF161077">
    <property type="entry name" value="Photosystem II antenna protein-like"/>
    <property type="match status" value="1"/>
</dbReference>
<keyword evidence="11 12" id="KW-0793">Thylakoid</keyword>
<keyword evidence="12 15" id="KW-0934">Plastid</keyword>
<keyword evidence="3 11" id="KW-0602">Photosynthesis</keyword>
<feature type="transmembrane region" description="Helical" evidence="14">
    <location>
        <begin position="262"/>
        <end position="279"/>
    </location>
</feature>
<gene>
    <name evidence="15" type="primary">rpoA</name>
    <name evidence="11" type="synonym">psbC</name>
</gene>
<comment type="subcellular location">
    <subcellularLocation>
        <location evidence="1">Membrane</location>
        <topology evidence="1">Multi-pass membrane protein</topology>
    </subcellularLocation>
    <subcellularLocation>
        <location evidence="11 12">Plastid</location>
        <location evidence="11 12">Chloroplast thylakoid membrane</location>
        <topology evidence="11 12">Multi-pass membrane protein</topology>
    </subcellularLocation>
</comment>
<dbReference type="InterPro" id="IPR000932">
    <property type="entry name" value="PS_antenna-like"/>
</dbReference>
<feature type="region of interest" description="Disordered" evidence="13">
    <location>
        <begin position="26"/>
        <end position="48"/>
    </location>
</feature>
<dbReference type="GO" id="GO:0009772">
    <property type="term" value="P:photosynthetic electron transport in photosystem II"/>
    <property type="evidence" value="ECO:0007669"/>
    <property type="project" value="InterPro"/>
</dbReference>
<evidence type="ECO:0000256" key="8">
    <source>
        <dbReference type="ARBA" id="ARBA00023136"/>
    </source>
</evidence>
<proteinExistence type="evidence at transcript level"/>
<dbReference type="HAMAP" id="MF_01496">
    <property type="entry name" value="PSII_PsbC_CP43"/>
    <property type="match status" value="1"/>
</dbReference>
<comment type="caution">
    <text evidence="11">Lacks conserved residue(s) required for the propagation of feature annotation.</text>
</comment>
<evidence type="ECO:0000256" key="12">
    <source>
        <dbReference type="RuleBase" id="RU004533"/>
    </source>
</evidence>
<sequence>MECPRTLESLHLGVYLLKTYRGKNTRTENNGIGRRAESKNSKWKNHAENSSAAGRDLLTTGYAWWSGNARLISVSGRLLGAHVAHAGLMILWCGAMTLFETAHYIPELPLYEQGCILLPHIATLGWGVDPEGEISGTYAAFVIGVLHLLSASVVGCGGLYHALLGPDTLEENFAYYGYDWRDKNKMTTILGFHLILLGLGCYLLVAKALYFGGIYDTWAAGGGDVVRVTAPTLNPIIIANYALKSPFGGDGWVISVNNLQDLVGGHAWMGSILILGGLFHQNTKPPAFVRRAFIWSGEAYLSYSLGALTICGLTAAVFVWYNNTAYPSEFFGPTAAEASQAQAFTFLVRDQKLGAKVASAQGPTGLGKYLMRSPSGEIIFGGETMRFWDMRAPWVEPLRGPTGLVLTRIRRDIQPWQVRRAAEYMTHAPLGSLNSVGGVATEINTFNYVSPRSWLCTSHFFLGFFMWIGHLWHAGRARAAGAGFEKGISRENEPVLYMRPLD</sequence>
<geneLocation type="chloroplast" evidence="15"/>
<keyword evidence="6 11" id="KW-1133">Transmembrane helix</keyword>
<dbReference type="NCBIfam" id="TIGR01153">
    <property type="entry name" value="psbC"/>
    <property type="match status" value="1"/>
</dbReference>
<dbReference type="InterPro" id="IPR036001">
    <property type="entry name" value="PS_II_antenna-like_sf"/>
</dbReference>
<protein>
    <recommendedName>
        <fullName evidence="11 12">Photosystem II CP43 reaction center protein</fullName>
    </recommendedName>
    <alternativeName>
        <fullName evidence="11">PSII 43 kDa protein</fullName>
    </alternativeName>
    <alternativeName>
        <fullName evidence="11">Protein CP-43</fullName>
    </alternativeName>
</protein>
<dbReference type="Pfam" id="PF00421">
    <property type="entry name" value="PSII"/>
    <property type="match status" value="1"/>
</dbReference>
<evidence type="ECO:0000256" key="14">
    <source>
        <dbReference type="SAM" id="Phobius"/>
    </source>
</evidence>
<comment type="similarity">
    <text evidence="11 12">Belongs to the PsbB/PsbC family. PsbC subfamily.</text>
</comment>
<feature type="transmembrane region" description="Helical" evidence="14">
    <location>
        <begin position="300"/>
        <end position="321"/>
    </location>
</feature>
<evidence type="ECO:0000256" key="9">
    <source>
        <dbReference type="ARBA" id="ARBA00023211"/>
    </source>
</evidence>
<keyword evidence="7 11" id="KW-0157">Chromophore</keyword>
<feature type="transmembrane region" description="Helical" evidence="14">
    <location>
        <begin position="138"/>
        <end position="165"/>
    </location>
</feature>
<comment type="subunit">
    <text evidence="12">PSII is composed of 1 copy each of membrane proteins PsbA, PsbB, PsbC, PsbD, PsbE, PsbF, PsbH, PsbI, PsbJ, PsbK, PsbL, PsbM, PsbT, PsbX, PsbY, PsbZ, Ycf12, at least 3 peripheral proteins of the oxygen-evolving complex and a large number of cofactors. It forms dimeric complexes.</text>
</comment>
<dbReference type="FunFam" id="1.10.10.670:FF:000001">
    <property type="entry name" value="Photosystem II CP43 reaction center protein"/>
    <property type="match status" value="1"/>
</dbReference>
<name>A0A0S2QDD1_KARBR</name>
<dbReference type="GO" id="GO:0046872">
    <property type="term" value="F:metal ion binding"/>
    <property type="evidence" value="ECO:0007669"/>
    <property type="project" value="UniProtKB-KW"/>
</dbReference>
<evidence type="ECO:0000256" key="4">
    <source>
        <dbReference type="ARBA" id="ARBA00022692"/>
    </source>
</evidence>
<keyword evidence="12 15" id="KW-0150">Chloroplast</keyword>
<dbReference type="InterPro" id="IPR044900">
    <property type="entry name" value="PSII_PsbC_sf"/>
</dbReference>
<evidence type="ECO:0000256" key="5">
    <source>
        <dbReference type="ARBA" id="ARBA00022723"/>
    </source>
</evidence>
<evidence type="ECO:0000256" key="10">
    <source>
        <dbReference type="ARBA" id="ARBA00023276"/>
    </source>
</evidence>
<keyword evidence="5 11" id="KW-0479">Metal-binding</keyword>
<dbReference type="GO" id="GO:0009523">
    <property type="term" value="C:photosystem II"/>
    <property type="evidence" value="ECO:0007669"/>
    <property type="project" value="UniProtKB-KW"/>
</dbReference>